<dbReference type="EMBL" id="FMZZ01000013">
    <property type="protein sequence ID" value="SDD57579.1"/>
    <property type="molecule type" value="Genomic_DNA"/>
</dbReference>
<dbReference type="SUPFAM" id="SSF55469">
    <property type="entry name" value="FMN-dependent nitroreductase-like"/>
    <property type="match status" value="1"/>
</dbReference>
<dbReference type="AlphaFoldDB" id="A0A1G6VVG2"/>
<accession>A0A1G6VVG2</accession>
<feature type="domain" description="Nitroreductase" evidence="1">
    <location>
        <begin position="30"/>
        <end position="213"/>
    </location>
</feature>
<protein>
    <submittedName>
        <fullName evidence="2">Nitroreductase</fullName>
    </submittedName>
</protein>
<dbReference type="Pfam" id="PF00881">
    <property type="entry name" value="Nitroreductase"/>
    <property type="match status" value="1"/>
</dbReference>
<dbReference type="GO" id="GO:0016491">
    <property type="term" value="F:oxidoreductase activity"/>
    <property type="evidence" value="ECO:0007669"/>
    <property type="project" value="InterPro"/>
</dbReference>
<name>A0A1G6VVG2_9PSEU</name>
<keyword evidence="3" id="KW-1185">Reference proteome</keyword>
<dbReference type="PANTHER" id="PTHR23026">
    <property type="entry name" value="NADPH NITROREDUCTASE"/>
    <property type="match status" value="1"/>
</dbReference>
<sequence length="242" mass="26134">MSRQEPSAEPGGEALPAPAVSAVSHCLRSLRSVRRFLAADVDQRSIEFVLEHATRAGSAKNRQPWRFVVVRDAGVLAELTVWYRRSLRKLAALDAARPELFPADDRRRAQVRESELLARSLDAVPVVVVACFLPIPANPANFYGGASIYPAVQNLLVAARAIGLGGALTTLQAVDELPEAACLSAGNGVADELRTLLGIPAEVVPAAVVPLGWPAQPLTVNRRDPVREVAYADRWERPWTPA</sequence>
<dbReference type="STRING" id="1271860.SAMN05216174_113119"/>
<evidence type="ECO:0000259" key="1">
    <source>
        <dbReference type="Pfam" id="PF00881"/>
    </source>
</evidence>
<dbReference type="InterPro" id="IPR050627">
    <property type="entry name" value="Nitroreductase/BluB"/>
</dbReference>
<gene>
    <name evidence="2" type="ORF">SAMN05216174_113119</name>
</gene>
<reference evidence="3" key="1">
    <citation type="submission" date="2016-10" db="EMBL/GenBank/DDBJ databases">
        <authorList>
            <person name="Varghese N."/>
            <person name="Submissions S."/>
        </authorList>
    </citation>
    <scope>NUCLEOTIDE SEQUENCE [LARGE SCALE GENOMIC DNA]</scope>
    <source>
        <strain evidence="3">IBRC-M 10403</strain>
    </source>
</reference>
<dbReference type="RefSeq" id="WP_175483004.1">
    <property type="nucleotide sequence ID" value="NZ_FMZZ01000013.1"/>
</dbReference>
<dbReference type="PANTHER" id="PTHR23026:SF123">
    <property type="entry name" value="NAD(P)H NITROREDUCTASE RV3131-RELATED"/>
    <property type="match status" value="1"/>
</dbReference>
<dbReference type="Gene3D" id="3.40.109.10">
    <property type="entry name" value="NADH Oxidase"/>
    <property type="match status" value="1"/>
</dbReference>
<proteinExistence type="predicted"/>
<evidence type="ECO:0000313" key="2">
    <source>
        <dbReference type="EMBL" id="SDD57579.1"/>
    </source>
</evidence>
<organism evidence="2 3">
    <name type="scientific">Actinokineospora iranica</name>
    <dbReference type="NCBI Taxonomy" id="1271860"/>
    <lineage>
        <taxon>Bacteria</taxon>
        <taxon>Bacillati</taxon>
        <taxon>Actinomycetota</taxon>
        <taxon>Actinomycetes</taxon>
        <taxon>Pseudonocardiales</taxon>
        <taxon>Pseudonocardiaceae</taxon>
        <taxon>Actinokineospora</taxon>
    </lineage>
</organism>
<dbReference type="InterPro" id="IPR029479">
    <property type="entry name" value="Nitroreductase"/>
</dbReference>
<dbReference type="InterPro" id="IPR000415">
    <property type="entry name" value="Nitroreductase-like"/>
</dbReference>
<dbReference type="Proteomes" id="UP000199501">
    <property type="component" value="Unassembled WGS sequence"/>
</dbReference>
<evidence type="ECO:0000313" key="3">
    <source>
        <dbReference type="Proteomes" id="UP000199501"/>
    </source>
</evidence>